<keyword evidence="8" id="KW-1185">Reference proteome</keyword>
<dbReference type="AlphaFoldDB" id="A0A4Y2R833"/>
<dbReference type="GO" id="GO:0005737">
    <property type="term" value="C:cytoplasm"/>
    <property type="evidence" value="ECO:0007669"/>
    <property type="project" value="UniProtKB-SubCell"/>
</dbReference>
<protein>
    <recommendedName>
        <fullName evidence="4">Cilia- and flagella-associated protein 299</fullName>
    </recommendedName>
</protein>
<gene>
    <name evidence="7" type="primary">C4orf22</name>
    <name evidence="7" type="ORF">AVEN_99046_1</name>
</gene>
<sequence>MCRDLLVLGYHSNKRIISKEAFDQRKAQKAAQTEEHKVKDIRICGSELQTTCNLMQALAKREEDNLTGCLATIIFIRDVNEKGEEVSAYIDFRHRLRTENWRSYFRGEKKITPSESDLSFYNWVKGTSYHTSSANFEVVPDTDTLKLLFISKSDGYAIDVNPKIQTTEKVSRLDLTETSYEQAVIFDHLVVRAIP</sequence>
<evidence type="ECO:0000256" key="5">
    <source>
        <dbReference type="ARBA" id="ARBA00022490"/>
    </source>
</evidence>
<comment type="caution">
    <text evidence="7">The sequence shown here is derived from an EMBL/GenBank/DDBJ whole genome shotgun (WGS) entry which is preliminary data.</text>
</comment>
<evidence type="ECO:0000313" key="8">
    <source>
        <dbReference type="Proteomes" id="UP000499080"/>
    </source>
</evidence>
<dbReference type="Pfam" id="PF14713">
    <property type="entry name" value="DUF4464"/>
    <property type="match status" value="1"/>
</dbReference>
<dbReference type="InterPro" id="IPR027887">
    <property type="entry name" value="DUF4464"/>
</dbReference>
<comment type="function">
    <text evidence="1">May be involved in spermatogenesis.</text>
</comment>
<evidence type="ECO:0000256" key="3">
    <source>
        <dbReference type="ARBA" id="ARBA00004496"/>
    </source>
</evidence>
<evidence type="ECO:0000256" key="2">
    <source>
        <dbReference type="ARBA" id="ARBA00004123"/>
    </source>
</evidence>
<dbReference type="PANTHER" id="PTHR33588">
    <property type="entry name" value="CILIA- AND FLAGELLA-ASSOCIATED PROTEIN 299"/>
    <property type="match status" value="1"/>
</dbReference>
<dbReference type="Proteomes" id="UP000499080">
    <property type="component" value="Unassembled WGS sequence"/>
</dbReference>
<dbReference type="EMBL" id="BGPR01016111">
    <property type="protein sequence ID" value="GBN71873.1"/>
    <property type="molecule type" value="Genomic_DNA"/>
</dbReference>
<comment type="subcellular location">
    <subcellularLocation>
        <location evidence="3">Cytoplasm</location>
    </subcellularLocation>
    <subcellularLocation>
        <location evidence="2">Nucleus</location>
    </subcellularLocation>
</comment>
<keyword evidence="5" id="KW-0963">Cytoplasm</keyword>
<evidence type="ECO:0000313" key="7">
    <source>
        <dbReference type="EMBL" id="GBN71873.1"/>
    </source>
</evidence>
<dbReference type="OrthoDB" id="2136125at2759"/>
<evidence type="ECO:0000256" key="6">
    <source>
        <dbReference type="ARBA" id="ARBA00023242"/>
    </source>
</evidence>
<keyword evidence="6" id="KW-0539">Nucleus</keyword>
<evidence type="ECO:0000256" key="4">
    <source>
        <dbReference type="ARBA" id="ARBA00021436"/>
    </source>
</evidence>
<reference evidence="7 8" key="1">
    <citation type="journal article" date="2019" name="Sci. Rep.">
        <title>Orb-weaving spider Araneus ventricosus genome elucidates the spidroin gene catalogue.</title>
        <authorList>
            <person name="Kono N."/>
            <person name="Nakamura H."/>
            <person name="Ohtoshi R."/>
            <person name="Moran D.A.P."/>
            <person name="Shinohara A."/>
            <person name="Yoshida Y."/>
            <person name="Fujiwara M."/>
            <person name="Mori M."/>
            <person name="Tomita M."/>
            <person name="Arakawa K."/>
        </authorList>
    </citation>
    <scope>NUCLEOTIDE SEQUENCE [LARGE SCALE GENOMIC DNA]</scope>
</reference>
<evidence type="ECO:0000256" key="1">
    <source>
        <dbReference type="ARBA" id="ARBA00003056"/>
    </source>
</evidence>
<dbReference type="GO" id="GO:0005634">
    <property type="term" value="C:nucleus"/>
    <property type="evidence" value="ECO:0007669"/>
    <property type="project" value="UniProtKB-SubCell"/>
</dbReference>
<proteinExistence type="predicted"/>
<accession>A0A4Y2R833</accession>
<name>A0A4Y2R833_ARAVE</name>
<dbReference type="PANTHER" id="PTHR33588:SF1">
    <property type="entry name" value="CILIA- AND FLAGELLA-ASSOCIATED PROTEIN 299"/>
    <property type="match status" value="1"/>
</dbReference>
<organism evidence="7 8">
    <name type="scientific">Araneus ventricosus</name>
    <name type="common">Orbweaver spider</name>
    <name type="synonym">Epeira ventricosa</name>
    <dbReference type="NCBI Taxonomy" id="182803"/>
    <lineage>
        <taxon>Eukaryota</taxon>
        <taxon>Metazoa</taxon>
        <taxon>Ecdysozoa</taxon>
        <taxon>Arthropoda</taxon>
        <taxon>Chelicerata</taxon>
        <taxon>Arachnida</taxon>
        <taxon>Araneae</taxon>
        <taxon>Araneomorphae</taxon>
        <taxon>Entelegynae</taxon>
        <taxon>Araneoidea</taxon>
        <taxon>Araneidae</taxon>
        <taxon>Araneus</taxon>
    </lineage>
</organism>